<evidence type="ECO:0000256" key="2">
    <source>
        <dbReference type="ARBA" id="ARBA00023172"/>
    </source>
</evidence>
<feature type="domain" description="Tyr recombinase" evidence="3">
    <location>
        <begin position="1"/>
        <end position="113"/>
    </location>
</feature>
<dbReference type="GO" id="GO:0015074">
    <property type="term" value="P:DNA integration"/>
    <property type="evidence" value="ECO:0007669"/>
    <property type="project" value="UniProtKB-KW"/>
</dbReference>
<dbReference type="SUPFAM" id="SSF56349">
    <property type="entry name" value="DNA breaking-rejoining enzymes"/>
    <property type="match status" value="1"/>
</dbReference>
<sequence>MPDSKTGAKKVFVGQPALDVLATIERLEGNPYVICGSKEGQYLTDFQKPWRRIREKAGLDKVRIHDLRHTYASVAVNSKESLQMTGKLLGHSNTTTTERYAHLADDPAHQAADRVSGLIQNSLN</sequence>
<dbReference type="InterPro" id="IPR013762">
    <property type="entry name" value="Integrase-like_cat_sf"/>
</dbReference>
<dbReference type="InterPro" id="IPR002104">
    <property type="entry name" value="Integrase_catalytic"/>
</dbReference>
<dbReference type="AlphaFoldDB" id="A0A919E7J9"/>
<dbReference type="PANTHER" id="PTHR30349">
    <property type="entry name" value="PHAGE INTEGRASE-RELATED"/>
    <property type="match status" value="1"/>
</dbReference>
<dbReference type="InterPro" id="IPR050090">
    <property type="entry name" value="Tyrosine_recombinase_XerCD"/>
</dbReference>
<comment type="caution">
    <text evidence="4">The sequence shown here is derived from an EMBL/GenBank/DDBJ whole genome shotgun (WGS) entry which is preliminary data.</text>
</comment>
<keyword evidence="1" id="KW-0229">DNA integration</keyword>
<evidence type="ECO:0000259" key="3">
    <source>
        <dbReference type="PROSITE" id="PS51898"/>
    </source>
</evidence>
<dbReference type="PROSITE" id="PS51898">
    <property type="entry name" value="TYR_RECOMBINASE"/>
    <property type="match status" value="1"/>
</dbReference>
<dbReference type="InterPro" id="IPR011010">
    <property type="entry name" value="DNA_brk_join_enz"/>
</dbReference>
<evidence type="ECO:0000256" key="1">
    <source>
        <dbReference type="ARBA" id="ARBA00022908"/>
    </source>
</evidence>
<accession>A0A919E7J9</accession>
<dbReference type="RefSeq" id="WP_229819251.1">
    <property type="nucleotide sequence ID" value="NZ_BNCI01000002.1"/>
</dbReference>
<keyword evidence="5" id="KW-1185">Reference proteome</keyword>
<organism evidence="4 5">
    <name type="scientific">Kordiimonas sediminis</name>
    <dbReference type="NCBI Taxonomy" id="1735581"/>
    <lineage>
        <taxon>Bacteria</taxon>
        <taxon>Pseudomonadati</taxon>
        <taxon>Pseudomonadota</taxon>
        <taxon>Alphaproteobacteria</taxon>
        <taxon>Kordiimonadales</taxon>
        <taxon>Kordiimonadaceae</taxon>
        <taxon>Kordiimonas</taxon>
    </lineage>
</organism>
<proteinExistence type="predicted"/>
<dbReference type="Gene3D" id="1.10.443.10">
    <property type="entry name" value="Intergrase catalytic core"/>
    <property type="match status" value="1"/>
</dbReference>
<name>A0A919E7J9_9PROT</name>
<gene>
    <name evidence="4" type="ORF">GCM10017044_15260</name>
</gene>
<dbReference type="EMBL" id="BNCI01000002">
    <property type="protein sequence ID" value="GHF22105.1"/>
    <property type="molecule type" value="Genomic_DNA"/>
</dbReference>
<protein>
    <recommendedName>
        <fullName evidence="3">Tyr recombinase domain-containing protein</fullName>
    </recommendedName>
</protein>
<dbReference type="Pfam" id="PF00589">
    <property type="entry name" value="Phage_integrase"/>
    <property type="match status" value="1"/>
</dbReference>
<evidence type="ECO:0000313" key="4">
    <source>
        <dbReference type="EMBL" id="GHF22105.1"/>
    </source>
</evidence>
<dbReference type="Proteomes" id="UP000630923">
    <property type="component" value="Unassembled WGS sequence"/>
</dbReference>
<dbReference type="GO" id="GO:0006310">
    <property type="term" value="P:DNA recombination"/>
    <property type="evidence" value="ECO:0007669"/>
    <property type="project" value="UniProtKB-KW"/>
</dbReference>
<keyword evidence="2" id="KW-0233">DNA recombination</keyword>
<reference evidence="4" key="2">
    <citation type="submission" date="2020-09" db="EMBL/GenBank/DDBJ databases">
        <authorList>
            <person name="Sun Q."/>
            <person name="Kim S."/>
        </authorList>
    </citation>
    <scope>NUCLEOTIDE SEQUENCE</scope>
    <source>
        <strain evidence="4">KCTC 42590</strain>
    </source>
</reference>
<reference evidence="4" key="1">
    <citation type="journal article" date="2014" name="Int. J. Syst. Evol. Microbiol.">
        <title>Complete genome sequence of Corynebacterium casei LMG S-19264T (=DSM 44701T), isolated from a smear-ripened cheese.</title>
        <authorList>
            <consortium name="US DOE Joint Genome Institute (JGI-PGF)"/>
            <person name="Walter F."/>
            <person name="Albersmeier A."/>
            <person name="Kalinowski J."/>
            <person name="Ruckert C."/>
        </authorList>
    </citation>
    <scope>NUCLEOTIDE SEQUENCE</scope>
    <source>
        <strain evidence="4">KCTC 42590</strain>
    </source>
</reference>
<dbReference type="GO" id="GO:0003677">
    <property type="term" value="F:DNA binding"/>
    <property type="evidence" value="ECO:0007669"/>
    <property type="project" value="InterPro"/>
</dbReference>
<evidence type="ECO:0000313" key="5">
    <source>
        <dbReference type="Proteomes" id="UP000630923"/>
    </source>
</evidence>
<dbReference type="PANTHER" id="PTHR30349:SF64">
    <property type="entry name" value="PROPHAGE INTEGRASE INTD-RELATED"/>
    <property type="match status" value="1"/>
</dbReference>